<reference evidence="3" key="1">
    <citation type="submission" date="2022-08" db="EMBL/GenBank/DDBJ databases">
        <title>Mycobacterium kiyosense sp. nov., scotochromogenic slow-glowing species isolated from respiratory specimens.</title>
        <authorList>
            <person name="Fukano H."/>
            <person name="Kazumi Y."/>
            <person name="Sakagami N."/>
            <person name="Ato M."/>
            <person name="Mitarai S."/>
            <person name="Hoshino Y."/>
        </authorList>
    </citation>
    <scope>NUCLEOTIDE SEQUENCE</scope>
    <source>
        <strain evidence="3">1413</strain>
        <strain evidence="2">SRL2020-028</strain>
    </source>
</reference>
<evidence type="ECO:0000313" key="2">
    <source>
        <dbReference type="EMBL" id="GLB82399.1"/>
    </source>
</evidence>
<accession>A0A9P3UXZ7</accession>
<evidence type="ECO:0000313" key="3">
    <source>
        <dbReference type="EMBL" id="GLD30663.1"/>
    </source>
</evidence>
<evidence type="ECO:0000259" key="1">
    <source>
        <dbReference type="Pfam" id="PF23212"/>
    </source>
</evidence>
<gene>
    <name evidence="3" type="ORF">Mkiyose1413_25460</name>
    <name evidence="2" type="ORF">SRL2020028_16550</name>
</gene>
<keyword evidence="4" id="KW-1185">Reference proteome</keyword>
<feature type="domain" description="DUF7064" evidence="1">
    <location>
        <begin position="202"/>
        <end position="325"/>
    </location>
</feature>
<proteinExistence type="predicted"/>
<comment type="caution">
    <text evidence="3">The sequence shown here is derived from an EMBL/GenBank/DDBJ whole genome shotgun (WGS) entry which is preliminary data.</text>
</comment>
<dbReference type="SUPFAM" id="SSF159245">
    <property type="entry name" value="AttH-like"/>
    <property type="match status" value="1"/>
</dbReference>
<dbReference type="EMBL" id="BRZI01000016">
    <property type="protein sequence ID" value="GLD30663.1"/>
    <property type="molecule type" value="Genomic_DNA"/>
</dbReference>
<dbReference type="AlphaFoldDB" id="A0A9P3UXZ7"/>
<dbReference type="InterPro" id="IPR055492">
    <property type="entry name" value="DUF7064"/>
</dbReference>
<dbReference type="Proteomes" id="UP001165663">
    <property type="component" value="Unassembled WGS sequence"/>
</dbReference>
<evidence type="ECO:0000313" key="4">
    <source>
        <dbReference type="Proteomes" id="UP001064782"/>
    </source>
</evidence>
<dbReference type="Pfam" id="PF23212">
    <property type="entry name" value="DUF7064"/>
    <property type="match status" value="1"/>
</dbReference>
<dbReference type="Proteomes" id="UP001064782">
    <property type="component" value="Unassembled WGS sequence"/>
</dbReference>
<organism evidence="3 4">
    <name type="scientific">Mycobacterium kiyosense</name>
    <dbReference type="NCBI Taxonomy" id="2871094"/>
    <lineage>
        <taxon>Bacteria</taxon>
        <taxon>Bacillati</taxon>
        <taxon>Actinomycetota</taxon>
        <taxon>Actinomycetes</taxon>
        <taxon>Mycobacteriales</taxon>
        <taxon>Mycobacteriaceae</taxon>
        <taxon>Mycobacterium</taxon>
    </lineage>
</organism>
<sequence>MTVDNQQTPWWETHDSIFFKPTAADDFLHPEANALVEGDSVSETQYFGFNIPEKRIYGLLYLWHHPHLGVVLGGAWVVQGFVRHSFQSEIFDFVTYENDRCLTRDLHDVHLSNGYRTSVIEPLKRHRVRYTDDRRGNHIDIEFEALMPPALTKGGLHFEQGMRATGTVTLAGEEHPVECFNVRDRSWGAVRPENVQPFAPFPWMNCVFGEDLVFACTALDTPDTNPEWEGTLSRPVEGSLINGWVWRDDELVAIASVTRKRTRRDADSLLPTSAELAFVDARGRDYHLTAEILAGGNWRTWQNFDAAYCLARWELDGRVSYGDFQEVQGADYIRHFMRRQP</sequence>
<dbReference type="EMBL" id="BRXE01000011">
    <property type="protein sequence ID" value="GLB82399.1"/>
    <property type="molecule type" value="Genomic_DNA"/>
</dbReference>
<protein>
    <recommendedName>
        <fullName evidence="1">DUF7064 domain-containing protein</fullName>
    </recommendedName>
</protein>
<name>A0A9P3UXZ7_9MYCO</name>